<dbReference type="Gene3D" id="3.10.450.530">
    <property type="entry name" value="Ribonuclease toxin, BrnT, of type II toxin-antitoxin system"/>
    <property type="match status" value="1"/>
</dbReference>
<dbReference type="AlphaFoldDB" id="A0A554LI00"/>
<dbReference type="InterPro" id="IPR038573">
    <property type="entry name" value="BrnT_sf"/>
</dbReference>
<evidence type="ECO:0000313" key="1">
    <source>
        <dbReference type="EMBL" id="TSC92477.1"/>
    </source>
</evidence>
<comment type="caution">
    <text evidence="1">The sequence shown here is derived from an EMBL/GenBank/DDBJ whole genome shotgun (WGS) entry which is preliminary data.</text>
</comment>
<evidence type="ECO:0008006" key="3">
    <source>
        <dbReference type="Google" id="ProtNLM"/>
    </source>
</evidence>
<proteinExistence type="predicted"/>
<name>A0A554LI00_9BACT</name>
<dbReference type="EMBL" id="VMGI01000058">
    <property type="protein sequence ID" value="TSC92477.1"/>
    <property type="molecule type" value="Genomic_DNA"/>
</dbReference>
<accession>A0A554LI00</accession>
<protein>
    <recommendedName>
        <fullName evidence="3">BrnT family toxin</fullName>
    </recommendedName>
</protein>
<gene>
    <name evidence="1" type="ORF">CEN91_431</name>
</gene>
<evidence type="ECO:0000313" key="2">
    <source>
        <dbReference type="Proteomes" id="UP000315589"/>
    </source>
</evidence>
<reference evidence="1 2" key="1">
    <citation type="submission" date="2017-07" db="EMBL/GenBank/DDBJ databases">
        <title>Mechanisms for carbon and nitrogen cycling indicate functional differentiation within the Candidate Phyla Radiation.</title>
        <authorList>
            <person name="Danczak R.E."/>
            <person name="Johnston M.D."/>
            <person name="Kenah C."/>
            <person name="Slattery M."/>
            <person name="Wrighton K.C."/>
            <person name="Wilkins M.J."/>
        </authorList>
    </citation>
    <scope>NUCLEOTIDE SEQUENCE [LARGE SCALE GENOMIC DNA]</scope>
    <source>
        <strain evidence="1">Licking1014_85</strain>
    </source>
</reference>
<organism evidence="1 2">
    <name type="scientific">Candidatus Berkelbacteria bacterium Licking1014_85</name>
    <dbReference type="NCBI Taxonomy" id="2017148"/>
    <lineage>
        <taxon>Bacteria</taxon>
        <taxon>Candidatus Berkelbacteria</taxon>
    </lineage>
</organism>
<dbReference type="Pfam" id="PF04365">
    <property type="entry name" value="BrnT_toxin"/>
    <property type="match status" value="1"/>
</dbReference>
<sequence>MKIFNQPIGFEWDKGNIEKNFAKHKVTNQEAEEIFFDNKKKIAQKPIKINNENRFIAIGKTKLDRVLIIVFTLRNNKIRIISARDAHKKERNLYV</sequence>
<dbReference type="Proteomes" id="UP000315589">
    <property type="component" value="Unassembled WGS sequence"/>
</dbReference>
<dbReference type="InterPro" id="IPR007460">
    <property type="entry name" value="BrnT_toxin"/>
</dbReference>